<proteinExistence type="predicted"/>
<sequence length="78" mass="8785">MKMEINENELDMVNGGNYYINKNNLKLAFTTIKGVAFQLKNCTANQAMDVMDALIGKYNTTEEYDQACVNALKAKGWL</sequence>
<evidence type="ECO:0000313" key="1">
    <source>
        <dbReference type="EMBL" id="QUC68200.1"/>
    </source>
</evidence>
<name>A0AC61MYJ2_9FIRM</name>
<evidence type="ECO:0000313" key="2">
    <source>
        <dbReference type="Proteomes" id="UP000682782"/>
    </source>
</evidence>
<dbReference type="EMBL" id="CP068393">
    <property type="protein sequence ID" value="QUC68200.1"/>
    <property type="molecule type" value="Genomic_DNA"/>
</dbReference>
<gene>
    <name evidence="1" type="ORF">JYE49_05765</name>
</gene>
<accession>A0AC61MYJ2</accession>
<keyword evidence="2" id="KW-1185">Reference proteome</keyword>
<organism evidence="1 2">
    <name type="scientific">Aristaeella hokkaidonensis</name>
    <dbReference type="NCBI Taxonomy" id="3046382"/>
    <lineage>
        <taxon>Bacteria</taxon>
        <taxon>Bacillati</taxon>
        <taxon>Bacillota</taxon>
        <taxon>Clostridia</taxon>
        <taxon>Eubacteriales</taxon>
        <taxon>Aristaeellaceae</taxon>
        <taxon>Aristaeella</taxon>
    </lineage>
</organism>
<protein>
    <submittedName>
        <fullName evidence="1">Uncharacterized protein</fullName>
    </submittedName>
</protein>
<reference evidence="1" key="1">
    <citation type="submission" date="2021-01" db="EMBL/GenBank/DDBJ databases">
        <title>Complete genome sequence of Clostridiales bacterium R-7.</title>
        <authorList>
            <person name="Mahoney-Kurpe S.C."/>
            <person name="Palevich N."/>
            <person name="Koike S."/>
            <person name="Moon C.D."/>
            <person name="Attwood G.T."/>
        </authorList>
    </citation>
    <scope>NUCLEOTIDE SEQUENCE</scope>
    <source>
        <strain evidence="1">R-7</strain>
    </source>
</reference>
<dbReference type="Proteomes" id="UP000682782">
    <property type="component" value="Chromosome"/>
</dbReference>